<dbReference type="EnsemblPlants" id="PGSC0003DMT400030007">
    <property type="protein sequence ID" value="PGSC0003DMT400030007"/>
    <property type="gene ID" value="PGSC0003DMG400011515"/>
</dbReference>
<sequence>MQTYDLELSDGIWSWQEDRDSSLLGCLSNEHTAELMGTPTTFPLIKSFIVTSDLEEDCYIVKITEILLCFG</sequence>
<keyword evidence="2" id="KW-1185">Reference proteome</keyword>
<reference evidence="1" key="2">
    <citation type="submission" date="2015-06" db="UniProtKB">
        <authorList>
            <consortium name="EnsemblPlants"/>
        </authorList>
    </citation>
    <scope>IDENTIFICATION</scope>
    <source>
        <strain evidence="1">DM1-3 516 R44</strain>
    </source>
</reference>
<dbReference type="Gramene" id="PGSC0003DMT400030007">
    <property type="protein sequence ID" value="PGSC0003DMT400030007"/>
    <property type="gene ID" value="PGSC0003DMG400011515"/>
</dbReference>
<accession>M1ATN7</accession>
<dbReference type="HOGENOM" id="CLU_2744985_0_0_1"/>
<name>M1ATN7_SOLTU</name>
<organism evidence="1 2">
    <name type="scientific">Solanum tuberosum</name>
    <name type="common">Potato</name>
    <dbReference type="NCBI Taxonomy" id="4113"/>
    <lineage>
        <taxon>Eukaryota</taxon>
        <taxon>Viridiplantae</taxon>
        <taxon>Streptophyta</taxon>
        <taxon>Embryophyta</taxon>
        <taxon>Tracheophyta</taxon>
        <taxon>Spermatophyta</taxon>
        <taxon>Magnoliopsida</taxon>
        <taxon>eudicotyledons</taxon>
        <taxon>Gunneridae</taxon>
        <taxon>Pentapetalae</taxon>
        <taxon>asterids</taxon>
        <taxon>lamiids</taxon>
        <taxon>Solanales</taxon>
        <taxon>Solanaceae</taxon>
        <taxon>Solanoideae</taxon>
        <taxon>Solaneae</taxon>
        <taxon>Solanum</taxon>
    </lineage>
</organism>
<reference evidence="2" key="1">
    <citation type="journal article" date="2011" name="Nature">
        <title>Genome sequence and analysis of the tuber crop potato.</title>
        <authorList>
            <consortium name="The Potato Genome Sequencing Consortium"/>
        </authorList>
    </citation>
    <scope>NUCLEOTIDE SEQUENCE [LARGE SCALE GENOMIC DNA]</scope>
    <source>
        <strain evidence="2">cv. DM1-3 516 R44</strain>
    </source>
</reference>
<protein>
    <submittedName>
        <fullName evidence="1">Uncharacterized protein</fullName>
    </submittedName>
</protein>
<dbReference type="AlphaFoldDB" id="M1ATN7"/>
<evidence type="ECO:0000313" key="2">
    <source>
        <dbReference type="Proteomes" id="UP000011115"/>
    </source>
</evidence>
<dbReference type="InParanoid" id="M1ATN7"/>
<proteinExistence type="predicted"/>
<dbReference type="Proteomes" id="UP000011115">
    <property type="component" value="Unassembled WGS sequence"/>
</dbReference>
<dbReference type="PaxDb" id="4113-PGSC0003DMT400030007"/>
<evidence type="ECO:0000313" key="1">
    <source>
        <dbReference type="EnsemblPlants" id="PGSC0003DMT400030007"/>
    </source>
</evidence>